<dbReference type="AlphaFoldDB" id="A0A4C1T1P9"/>
<feature type="region of interest" description="Disordered" evidence="1">
    <location>
        <begin position="173"/>
        <end position="209"/>
    </location>
</feature>
<keyword evidence="3" id="KW-1185">Reference proteome</keyword>
<evidence type="ECO:0000256" key="1">
    <source>
        <dbReference type="SAM" id="MobiDB-lite"/>
    </source>
</evidence>
<name>A0A4C1T1P9_EUMVA</name>
<sequence length="290" mass="32508">MINFPWFPTLVRNPIPETLTLTAYEQRAGRGNHLIFVDWPSSVGTVNFGINGAHAAAYRKFRSREHSKSRTGIYGETRIVIKSRTKTTIESGTETVIMIDGGTDDTKNKRIDTMSTRAKPWAKASVAYSCNSQKNRAEPFARFITCKSTDNGAFEISGVVEIQLRPMALHLPRSSNGLESESKAGLEAESSLKQESELNTRPRSKVGLSVKSMGLKDEGTRSMFTHKQPQTQISIQFNTQKCFNYGIVRHTHTTSIADNGNVLRLRQHLQHARVRHYVVSTYSFLESTIV</sequence>
<evidence type="ECO:0000313" key="3">
    <source>
        <dbReference type="Proteomes" id="UP000299102"/>
    </source>
</evidence>
<comment type="caution">
    <text evidence="2">The sequence shown here is derived from an EMBL/GenBank/DDBJ whole genome shotgun (WGS) entry which is preliminary data.</text>
</comment>
<reference evidence="2 3" key="1">
    <citation type="journal article" date="2019" name="Commun. Biol.">
        <title>The bagworm genome reveals a unique fibroin gene that provides high tensile strength.</title>
        <authorList>
            <person name="Kono N."/>
            <person name="Nakamura H."/>
            <person name="Ohtoshi R."/>
            <person name="Tomita M."/>
            <person name="Numata K."/>
            <person name="Arakawa K."/>
        </authorList>
    </citation>
    <scope>NUCLEOTIDE SEQUENCE [LARGE SCALE GENOMIC DNA]</scope>
</reference>
<feature type="compositionally biased region" description="Basic and acidic residues" evidence="1">
    <location>
        <begin position="180"/>
        <end position="200"/>
    </location>
</feature>
<organism evidence="2 3">
    <name type="scientific">Eumeta variegata</name>
    <name type="common">Bagworm moth</name>
    <name type="synonym">Eumeta japonica</name>
    <dbReference type="NCBI Taxonomy" id="151549"/>
    <lineage>
        <taxon>Eukaryota</taxon>
        <taxon>Metazoa</taxon>
        <taxon>Ecdysozoa</taxon>
        <taxon>Arthropoda</taxon>
        <taxon>Hexapoda</taxon>
        <taxon>Insecta</taxon>
        <taxon>Pterygota</taxon>
        <taxon>Neoptera</taxon>
        <taxon>Endopterygota</taxon>
        <taxon>Lepidoptera</taxon>
        <taxon>Glossata</taxon>
        <taxon>Ditrysia</taxon>
        <taxon>Tineoidea</taxon>
        <taxon>Psychidae</taxon>
        <taxon>Oiketicinae</taxon>
        <taxon>Eumeta</taxon>
    </lineage>
</organism>
<protein>
    <submittedName>
        <fullName evidence="2">Uncharacterized protein</fullName>
    </submittedName>
</protein>
<proteinExistence type="predicted"/>
<dbReference type="Proteomes" id="UP000299102">
    <property type="component" value="Unassembled WGS sequence"/>
</dbReference>
<evidence type="ECO:0000313" key="2">
    <source>
        <dbReference type="EMBL" id="GBP08105.1"/>
    </source>
</evidence>
<gene>
    <name evidence="2" type="ORF">EVAR_2905_1</name>
</gene>
<accession>A0A4C1T1P9</accession>
<dbReference type="EMBL" id="BGZK01000029">
    <property type="protein sequence ID" value="GBP08105.1"/>
    <property type="molecule type" value="Genomic_DNA"/>
</dbReference>